<evidence type="ECO:0000313" key="4">
    <source>
        <dbReference type="Proteomes" id="UP000319502"/>
    </source>
</evidence>
<gene>
    <name evidence="2" type="ORF">FHP89_17730</name>
    <name evidence="1" type="ORF">FHP91_00955</name>
</gene>
<dbReference type="Proteomes" id="UP000319502">
    <property type="component" value="Unassembled WGS sequence"/>
</dbReference>
<accession>A0A557S5Y5</accession>
<protein>
    <submittedName>
        <fullName evidence="2">Uncharacterized protein</fullName>
    </submittedName>
</protein>
<reference evidence="3 4" key="1">
    <citation type="submission" date="2019-07" db="EMBL/GenBank/DDBJ databases">
        <title>The pathways for chlorine oxyanion respiration interact through the shared metabolite chlorate.</title>
        <authorList>
            <person name="Barnum T.P."/>
            <person name="Cheng Y."/>
            <person name="Hill K.A."/>
            <person name="Lucas L.N."/>
            <person name="Carlson H.K."/>
            <person name="Coates J.D."/>
        </authorList>
    </citation>
    <scope>NUCLEOTIDE SEQUENCE [LARGE SCALE GENOMIC DNA]</scope>
    <source>
        <strain evidence="2 3">SFB-1</strain>
        <strain evidence="1 4">SFB-3</strain>
    </source>
</reference>
<sequence>MSAADHHADGPPAYASQPELALVAALELVTRYSSTGNPRLAEAVVGQLRAIAADPRLPAAVQRCAAGILGDWLQLAVDTPPQSLHH</sequence>
<dbReference type="EMBL" id="VMNK01000002">
    <property type="protein sequence ID" value="TVO59315.1"/>
    <property type="molecule type" value="Genomic_DNA"/>
</dbReference>
<proteinExistence type="predicted"/>
<dbReference type="AlphaFoldDB" id="A0A557S5Y5"/>
<dbReference type="RefSeq" id="WP_144174052.1">
    <property type="nucleotide sequence ID" value="NZ_VMNK01000002.1"/>
</dbReference>
<dbReference type="EMBL" id="VMNI01000020">
    <property type="protein sequence ID" value="TVO72836.1"/>
    <property type="molecule type" value="Genomic_DNA"/>
</dbReference>
<keyword evidence="4" id="KW-1185">Reference proteome</keyword>
<evidence type="ECO:0000313" key="3">
    <source>
        <dbReference type="Proteomes" id="UP000318349"/>
    </source>
</evidence>
<organism evidence="2 3">
    <name type="scientific">Denitromonas halophila</name>
    <dbReference type="NCBI Taxonomy" id="1629404"/>
    <lineage>
        <taxon>Bacteria</taxon>
        <taxon>Pseudomonadati</taxon>
        <taxon>Pseudomonadota</taxon>
        <taxon>Betaproteobacteria</taxon>
        <taxon>Rhodocyclales</taxon>
        <taxon>Zoogloeaceae</taxon>
        <taxon>Denitromonas</taxon>
    </lineage>
</organism>
<name>A0A557S5Y5_9RHOO</name>
<dbReference type="Proteomes" id="UP000318349">
    <property type="component" value="Unassembled WGS sequence"/>
</dbReference>
<evidence type="ECO:0000313" key="2">
    <source>
        <dbReference type="EMBL" id="TVO72836.1"/>
    </source>
</evidence>
<evidence type="ECO:0000313" key="1">
    <source>
        <dbReference type="EMBL" id="TVO59315.1"/>
    </source>
</evidence>
<comment type="caution">
    <text evidence="2">The sequence shown here is derived from an EMBL/GenBank/DDBJ whole genome shotgun (WGS) entry which is preliminary data.</text>
</comment>